<evidence type="ECO:0000256" key="6">
    <source>
        <dbReference type="ARBA" id="ARBA00023315"/>
    </source>
</evidence>
<sequence>MKFSLEQIAAILGGEVEGDPKAIVSKLDKIETASKNALTFLANPQYTPYIYTTGATAVVVSRDFKPEKKVKANLIRVENPYESFAKLLEMIDQVKYNLNGVHPTAVIEDEVEIGENVYIGAHVYVGKGAKIGDNTKIFPQTYIGDFSEIGQNTIIKPGVKILHYCKVGNNCHLHTGVIVGSDGFGFAPGGEGYRKVPQTGNVIIEDDVEIGANSTIDRATLGSTIIRKGVKLDNLIQVAHNVEIGEHTVIAAMTGVAGSTKIGAHCMIGGQVGIAGHLKIGNYVKIAAQSGIMNDVQDHSVVMGSPAFEIHEYRKAYVYFRQLPKLIKEIQQKFKKNG</sequence>
<proteinExistence type="inferred from homology"/>
<keyword evidence="2 7" id="KW-0441">Lipid A biosynthesis</keyword>
<keyword evidence="11" id="KW-1185">Reference proteome</keyword>
<feature type="domain" description="UDP-3-O-[3-hydroxymyristoyl] glucosamine N-acyltransferase non-repeat region" evidence="8">
    <location>
        <begin position="23"/>
        <end position="89"/>
    </location>
</feature>
<dbReference type="SUPFAM" id="SSF51161">
    <property type="entry name" value="Trimeric LpxA-like enzymes"/>
    <property type="match status" value="1"/>
</dbReference>
<comment type="caution">
    <text evidence="10">The sequence shown here is derived from an EMBL/GenBank/DDBJ whole genome shotgun (WGS) entry which is preliminary data.</text>
</comment>
<comment type="function">
    <text evidence="7">Catalyzes the N-acylation of UDP-3-O-acylglucosamine using 3-hydroxyacyl-ACP as the acyl donor. Is involved in the biosynthesis of lipid A, a phosphorylated glycolipid that anchors the lipopolysaccharide to the outer membrane of the cell.</text>
</comment>
<reference evidence="10 11" key="1">
    <citation type="submission" date="2018-07" db="EMBL/GenBank/DDBJ databases">
        <title>Genomic Encyclopedia of Type Strains, Phase IV (KMG-IV): sequencing the most valuable type-strain genomes for metagenomic binning, comparative biology and taxonomic classification.</title>
        <authorList>
            <person name="Goeker M."/>
        </authorList>
    </citation>
    <scope>NUCLEOTIDE SEQUENCE [LARGE SCALE GENOMIC DNA]</scope>
    <source>
        <strain evidence="10 11">DSM 21410</strain>
    </source>
</reference>
<dbReference type="PROSITE" id="PS00101">
    <property type="entry name" value="HEXAPEP_TRANSFERASES"/>
    <property type="match status" value="1"/>
</dbReference>
<dbReference type="Gene3D" id="3.40.1390.10">
    <property type="entry name" value="MurE/MurF, N-terminal domain"/>
    <property type="match status" value="1"/>
</dbReference>
<dbReference type="GO" id="GO:0016410">
    <property type="term" value="F:N-acyltransferase activity"/>
    <property type="evidence" value="ECO:0007669"/>
    <property type="project" value="InterPro"/>
</dbReference>
<dbReference type="InterPro" id="IPR056729">
    <property type="entry name" value="GMPPB_C"/>
</dbReference>
<keyword evidence="4 7" id="KW-0677">Repeat</keyword>
<dbReference type="PANTHER" id="PTHR43378:SF2">
    <property type="entry name" value="UDP-3-O-ACYLGLUCOSAMINE N-ACYLTRANSFERASE 1, MITOCHONDRIAL-RELATED"/>
    <property type="match status" value="1"/>
</dbReference>
<keyword evidence="3 7" id="KW-0808">Transferase</keyword>
<dbReference type="InterPro" id="IPR018357">
    <property type="entry name" value="Hexapep_transf_CS"/>
</dbReference>
<keyword evidence="1 7" id="KW-0444">Lipid biosynthesis</keyword>
<dbReference type="EMBL" id="QPJS01000002">
    <property type="protein sequence ID" value="RCX03886.1"/>
    <property type="molecule type" value="Genomic_DNA"/>
</dbReference>
<dbReference type="Gene3D" id="2.160.10.10">
    <property type="entry name" value="Hexapeptide repeat proteins"/>
    <property type="match status" value="1"/>
</dbReference>
<dbReference type="GO" id="GO:0103118">
    <property type="term" value="F:UDP-3-O-[(3R)-3-hydroxyacyl]-glucosamine N-acyltransferase activity"/>
    <property type="evidence" value="ECO:0007669"/>
    <property type="project" value="UniProtKB-EC"/>
</dbReference>
<dbReference type="InterPro" id="IPR020573">
    <property type="entry name" value="UDP_GlcNAc_AcTrfase_non-rep"/>
</dbReference>
<dbReference type="Pfam" id="PF14602">
    <property type="entry name" value="Hexapep_2"/>
    <property type="match status" value="1"/>
</dbReference>
<dbReference type="InterPro" id="IPR007691">
    <property type="entry name" value="LpxD"/>
</dbReference>
<organism evidence="10 11">
    <name type="scientific">Schleiferia thermophila</name>
    <dbReference type="NCBI Taxonomy" id="884107"/>
    <lineage>
        <taxon>Bacteria</taxon>
        <taxon>Pseudomonadati</taxon>
        <taxon>Bacteroidota</taxon>
        <taxon>Flavobacteriia</taxon>
        <taxon>Flavobacteriales</taxon>
        <taxon>Schleiferiaceae</taxon>
        <taxon>Schleiferia</taxon>
    </lineage>
</organism>
<dbReference type="CDD" id="cd03352">
    <property type="entry name" value="LbH_LpxD"/>
    <property type="match status" value="1"/>
</dbReference>
<dbReference type="InterPro" id="IPR001451">
    <property type="entry name" value="Hexapep"/>
</dbReference>
<dbReference type="Pfam" id="PF25087">
    <property type="entry name" value="GMPPB_C"/>
    <property type="match status" value="1"/>
</dbReference>
<comment type="subunit">
    <text evidence="7">Homotrimer.</text>
</comment>
<dbReference type="NCBIfam" id="TIGR01853">
    <property type="entry name" value="lipid_A_lpxD"/>
    <property type="match status" value="1"/>
</dbReference>
<dbReference type="NCBIfam" id="NF002060">
    <property type="entry name" value="PRK00892.1"/>
    <property type="match status" value="1"/>
</dbReference>
<name>A0A369A6C7_9FLAO</name>
<evidence type="ECO:0000313" key="10">
    <source>
        <dbReference type="EMBL" id="RCX03886.1"/>
    </source>
</evidence>
<evidence type="ECO:0000256" key="4">
    <source>
        <dbReference type="ARBA" id="ARBA00022737"/>
    </source>
</evidence>
<dbReference type="PANTHER" id="PTHR43378">
    <property type="entry name" value="UDP-3-O-ACYLGLUCOSAMINE N-ACYLTRANSFERASE"/>
    <property type="match status" value="1"/>
</dbReference>
<keyword evidence="6 7" id="KW-0012">Acyltransferase</keyword>
<accession>A0A369A6C7</accession>
<dbReference type="InterPro" id="IPR011004">
    <property type="entry name" value="Trimer_LpxA-like_sf"/>
</dbReference>
<comment type="similarity">
    <text evidence="7">Belongs to the transferase hexapeptide repeat family. LpxD subfamily.</text>
</comment>
<dbReference type="Pfam" id="PF04613">
    <property type="entry name" value="LpxD"/>
    <property type="match status" value="1"/>
</dbReference>
<dbReference type="UniPathway" id="UPA00973"/>
<dbReference type="HAMAP" id="MF_00523">
    <property type="entry name" value="LpxD"/>
    <property type="match status" value="1"/>
</dbReference>
<dbReference type="EC" id="2.3.1.191" evidence="7"/>
<keyword evidence="5 7" id="KW-0443">Lipid metabolism</keyword>
<dbReference type="AlphaFoldDB" id="A0A369A6C7"/>
<dbReference type="GO" id="GO:0016020">
    <property type="term" value="C:membrane"/>
    <property type="evidence" value="ECO:0007669"/>
    <property type="project" value="GOC"/>
</dbReference>
<feature type="domain" description="Mannose-1-phosphate guanyltransferase C-terminal" evidence="9">
    <location>
        <begin position="101"/>
        <end position="179"/>
    </location>
</feature>
<evidence type="ECO:0000256" key="5">
    <source>
        <dbReference type="ARBA" id="ARBA00023098"/>
    </source>
</evidence>
<comment type="catalytic activity">
    <reaction evidence="7">
        <text>a UDP-3-O-[(3R)-3-hydroxyacyl]-alpha-D-glucosamine + a (3R)-hydroxyacyl-[ACP] = a UDP-2-N,3-O-bis[(3R)-3-hydroxyacyl]-alpha-D-glucosamine + holo-[ACP] + H(+)</text>
        <dbReference type="Rhea" id="RHEA:53836"/>
        <dbReference type="Rhea" id="RHEA-COMP:9685"/>
        <dbReference type="Rhea" id="RHEA-COMP:9945"/>
        <dbReference type="ChEBI" id="CHEBI:15378"/>
        <dbReference type="ChEBI" id="CHEBI:64479"/>
        <dbReference type="ChEBI" id="CHEBI:78827"/>
        <dbReference type="ChEBI" id="CHEBI:137740"/>
        <dbReference type="ChEBI" id="CHEBI:137748"/>
        <dbReference type="EC" id="2.3.1.191"/>
    </reaction>
</comment>
<dbReference type="Proteomes" id="UP000253517">
    <property type="component" value="Unassembled WGS sequence"/>
</dbReference>
<evidence type="ECO:0000256" key="3">
    <source>
        <dbReference type="ARBA" id="ARBA00022679"/>
    </source>
</evidence>
<evidence type="ECO:0000256" key="2">
    <source>
        <dbReference type="ARBA" id="ARBA00022556"/>
    </source>
</evidence>
<evidence type="ECO:0000259" key="8">
    <source>
        <dbReference type="Pfam" id="PF04613"/>
    </source>
</evidence>
<feature type="active site" description="Proton acceptor" evidence="7">
    <location>
        <position position="240"/>
    </location>
</feature>
<dbReference type="RefSeq" id="WP_114366178.1">
    <property type="nucleotide sequence ID" value="NZ_BHZF01000002.1"/>
</dbReference>
<evidence type="ECO:0000256" key="1">
    <source>
        <dbReference type="ARBA" id="ARBA00022516"/>
    </source>
</evidence>
<evidence type="ECO:0000256" key="7">
    <source>
        <dbReference type="HAMAP-Rule" id="MF_00523"/>
    </source>
</evidence>
<dbReference type="Pfam" id="PF00132">
    <property type="entry name" value="Hexapep"/>
    <property type="match status" value="1"/>
</dbReference>
<protein>
    <recommendedName>
        <fullName evidence="7">UDP-3-O-acylglucosamine N-acyltransferase</fullName>
        <ecNumber evidence="7">2.3.1.191</ecNumber>
    </recommendedName>
</protein>
<evidence type="ECO:0000259" key="9">
    <source>
        <dbReference type="Pfam" id="PF25087"/>
    </source>
</evidence>
<gene>
    <name evidence="7" type="primary">lpxD</name>
    <name evidence="10" type="ORF">DES35_102342</name>
</gene>
<comment type="pathway">
    <text evidence="7">Bacterial outer membrane biogenesis; LPS lipid A biosynthesis.</text>
</comment>
<evidence type="ECO:0000313" key="11">
    <source>
        <dbReference type="Proteomes" id="UP000253517"/>
    </source>
</evidence>
<dbReference type="GO" id="GO:0009245">
    <property type="term" value="P:lipid A biosynthetic process"/>
    <property type="evidence" value="ECO:0007669"/>
    <property type="project" value="UniProtKB-UniRule"/>
</dbReference>